<organism evidence="1">
    <name type="scientific">Echinococcus granulosus</name>
    <name type="common">Hydatid tapeworm</name>
    <dbReference type="NCBI Taxonomy" id="6210"/>
    <lineage>
        <taxon>Eukaryota</taxon>
        <taxon>Metazoa</taxon>
        <taxon>Spiralia</taxon>
        <taxon>Lophotrochozoa</taxon>
        <taxon>Platyhelminthes</taxon>
        <taxon>Cestoda</taxon>
        <taxon>Eucestoda</taxon>
        <taxon>Cyclophyllidea</taxon>
        <taxon>Taeniidae</taxon>
        <taxon>Echinococcus</taxon>
        <taxon>Echinococcus granulosus group</taxon>
    </lineage>
</organism>
<proteinExistence type="predicted"/>
<reference evidence="1 2" key="1">
    <citation type="journal article" date="2013" name="Nature">
        <title>The genomes of four tapeworm species reveal adaptations to parasitism.</title>
        <authorList>
            <person name="Tsai I.J."/>
            <person name="Zarowiecki M."/>
            <person name="Holroyd N."/>
            <person name="Garciarrubio A."/>
            <person name="Sanchez-Flores A."/>
            <person name="Brooks K.L."/>
            <person name="Tracey A."/>
            <person name="Bobes R.J."/>
            <person name="Fragoso G."/>
            <person name="Sciutto E."/>
            <person name="Aslett M."/>
            <person name="Beasley H."/>
            <person name="Bennett H.M."/>
            <person name="Cai J."/>
            <person name="Camicia F."/>
            <person name="Clark R."/>
            <person name="Cucher M."/>
            <person name="De Silva N."/>
            <person name="Day T.A."/>
            <person name="Deplazes P."/>
            <person name="Estrada K."/>
            <person name="Fernandez C."/>
            <person name="Holland P.W."/>
            <person name="Hou J."/>
            <person name="Hu S."/>
            <person name="Huckvale T."/>
            <person name="Hung S.S."/>
            <person name="Kamenetzky L."/>
            <person name="Keane J.A."/>
            <person name="Kiss F."/>
            <person name="Koziol U."/>
            <person name="Lambert O."/>
            <person name="Liu K."/>
            <person name="Luo X."/>
            <person name="Luo Y."/>
            <person name="Macchiaroli N."/>
            <person name="Nichol S."/>
            <person name="Paps J."/>
            <person name="Parkinson J."/>
            <person name="Pouchkina-Stantcheva N."/>
            <person name="Riddiford N."/>
            <person name="Rosenzvit M."/>
            <person name="Salinas G."/>
            <person name="Wasmuth J.D."/>
            <person name="Zamanian M."/>
            <person name="Zheng Y."/>
            <person name="Cai X."/>
            <person name="Soberon X."/>
            <person name="Olson P.D."/>
            <person name="Laclette J.P."/>
            <person name="Brehm K."/>
            <person name="Berriman M."/>
            <person name="Garciarrubio A."/>
            <person name="Bobes R.J."/>
            <person name="Fragoso G."/>
            <person name="Sanchez-Flores A."/>
            <person name="Estrada K."/>
            <person name="Cevallos M.A."/>
            <person name="Morett E."/>
            <person name="Gonzalez V."/>
            <person name="Portillo T."/>
            <person name="Ochoa-Leyva A."/>
            <person name="Jose M.V."/>
            <person name="Sciutto E."/>
            <person name="Landa A."/>
            <person name="Jimenez L."/>
            <person name="Valdes V."/>
            <person name="Carrero J.C."/>
            <person name="Larralde C."/>
            <person name="Morales-Montor J."/>
            <person name="Limon-Lason J."/>
            <person name="Soberon X."/>
            <person name="Laclette J.P."/>
        </authorList>
    </citation>
    <scope>NUCLEOTIDE SEQUENCE [LARGE SCALE GENOMIC DNA]</scope>
</reference>
<dbReference type="EMBL" id="LK028805">
    <property type="protein sequence ID" value="CDS25199.1"/>
    <property type="molecule type" value="Genomic_DNA"/>
</dbReference>
<reference evidence="1" key="2">
    <citation type="submission" date="2014-06" db="EMBL/GenBank/DDBJ databases">
        <authorList>
            <person name="Aslett M."/>
        </authorList>
    </citation>
    <scope>NUCLEOTIDE SEQUENCE</scope>
</reference>
<evidence type="ECO:0000313" key="1">
    <source>
        <dbReference type="EMBL" id="CDS25199.1"/>
    </source>
</evidence>
<dbReference type="PROSITE" id="PS50007">
    <property type="entry name" value="PIPLC_X_DOMAIN"/>
    <property type="match status" value="1"/>
</dbReference>
<evidence type="ECO:0000313" key="3">
    <source>
        <dbReference type="WBParaSite" id="EgrG_002009000"/>
    </source>
</evidence>
<feature type="non-terminal residue" evidence="1">
    <location>
        <position position="97"/>
    </location>
</feature>
<name>A0A068X308_ECHGR</name>
<sequence length="97" mass="11103">MERKDSVGFKRGKFMQKRLRHARFHTVLGHSLHSSKHSHFNELARSKVRASTVDGQLTLHGISQIRRSCYCIRLSSKKRSNPIDQPQCYHGSCNAGL</sequence>
<accession>A0A068X308</accession>
<reference evidence="3" key="3">
    <citation type="submission" date="2020-10" db="UniProtKB">
        <authorList>
            <consortium name="WormBaseParasite"/>
        </authorList>
    </citation>
    <scope>IDENTIFICATION</scope>
</reference>
<dbReference type="Proteomes" id="UP000492820">
    <property type="component" value="Unassembled WGS sequence"/>
</dbReference>
<evidence type="ECO:0000313" key="2">
    <source>
        <dbReference type="Proteomes" id="UP000492820"/>
    </source>
</evidence>
<dbReference type="AlphaFoldDB" id="A0A068X308"/>
<gene>
    <name evidence="1" type="ORF">EgrG_002009000</name>
</gene>
<dbReference type="WBParaSite" id="EgrG_002009000">
    <property type="protein sequence ID" value="EgrG_002009000"/>
    <property type="gene ID" value="EgrG_002009000"/>
</dbReference>
<protein>
    <submittedName>
        <fullName evidence="3">Ovule protein</fullName>
    </submittedName>
</protein>